<keyword evidence="2" id="KW-1185">Reference proteome</keyword>
<name>A0A835KND4_9POAL</name>
<evidence type="ECO:0000313" key="1">
    <source>
        <dbReference type="EMBL" id="KAF8762777.1"/>
    </source>
</evidence>
<dbReference type="AlphaFoldDB" id="A0A835KND4"/>
<dbReference type="Proteomes" id="UP000636709">
    <property type="component" value="Unassembled WGS sequence"/>
</dbReference>
<accession>A0A835KND4</accession>
<comment type="caution">
    <text evidence="1">The sequence shown here is derived from an EMBL/GenBank/DDBJ whole genome shotgun (WGS) entry which is preliminary data.</text>
</comment>
<protein>
    <submittedName>
        <fullName evidence="1">Uncharacterized protein</fullName>
    </submittedName>
</protein>
<reference evidence="1" key="1">
    <citation type="submission" date="2020-07" db="EMBL/GenBank/DDBJ databases">
        <title>Genome sequence and genetic diversity analysis of an under-domesticated orphan crop, white fonio (Digitaria exilis).</title>
        <authorList>
            <person name="Bennetzen J.L."/>
            <person name="Chen S."/>
            <person name="Ma X."/>
            <person name="Wang X."/>
            <person name="Yssel A.E.J."/>
            <person name="Chaluvadi S.R."/>
            <person name="Johnson M."/>
            <person name="Gangashetty P."/>
            <person name="Hamidou F."/>
            <person name="Sanogo M.D."/>
            <person name="Zwaenepoel A."/>
            <person name="Wallace J."/>
            <person name="Van De Peer Y."/>
            <person name="Van Deynze A."/>
        </authorList>
    </citation>
    <scope>NUCLEOTIDE SEQUENCE</scope>
    <source>
        <tissue evidence="1">Leaves</tissue>
    </source>
</reference>
<sequence>MRDDTFTVHPNPPCSSSLTLNDLLCELSGKLCYVHSPSPYDVSIWLAQDRDNIIIWTQRCRVNLPIQRLLRVYACAIAEGTVFLSVDFRHLFKCNLHDGSLEIVVSMPYDLLYDNGEGIRVVLSSRLFSHYMVPYVESLLRIGPSCMLSN</sequence>
<dbReference type="EMBL" id="JACEFO010000612">
    <property type="protein sequence ID" value="KAF8762777.1"/>
    <property type="molecule type" value="Genomic_DNA"/>
</dbReference>
<evidence type="ECO:0000313" key="2">
    <source>
        <dbReference type="Proteomes" id="UP000636709"/>
    </source>
</evidence>
<organism evidence="1 2">
    <name type="scientific">Digitaria exilis</name>
    <dbReference type="NCBI Taxonomy" id="1010633"/>
    <lineage>
        <taxon>Eukaryota</taxon>
        <taxon>Viridiplantae</taxon>
        <taxon>Streptophyta</taxon>
        <taxon>Embryophyta</taxon>
        <taxon>Tracheophyta</taxon>
        <taxon>Spermatophyta</taxon>
        <taxon>Magnoliopsida</taxon>
        <taxon>Liliopsida</taxon>
        <taxon>Poales</taxon>
        <taxon>Poaceae</taxon>
        <taxon>PACMAD clade</taxon>
        <taxon>Panicoideae</taxon>
        <taxon>Panicodae</taxon>
        <taxon>Paniceae</taxon>
        <taxon>Anthephorinae</taxon>
        <taxon>Digitaria</taxon>
    </lineage>
</organism>
<gene>
    <name evidence="1" type="ORF">HU200_009084</name>
</gene>
<proteinExistence type="predicted"/>
<dbReference type="OrthoDB" id="661635at2759"/>